<dbReference type="RefSeq" id="WP_145300571.1">
    <property type="nucleotide sequence ID" value="NZ_CP036319.1"/>
</dbReference>
<accession>A0A5C5Y6R8</accession>
<dbReference type="AlphaFoldDB" id="A0A5C5Y6R8"/>
<keyword evidence="2" id="KW-1185">Reference proteome</keyword>
<reference evidence="1 2" key="1">
    <citation type="submission" date="2019-02" db="EMBL/GenBank/DDBJ databases">
        <title>Deep-cultivation of Planctomycetes and their phenomic and genomic characterization uncovers novel biology.</title>
        <authorList>
            <person name="Wiegand S."/>
            <person name="Jogler M."/>
            <person name="Boedeker C."/>
            <person name="Pinto D."/>
            <person name="Vollmers J."/>
            <person name="Rivas-Marin E."/>
            <person name="Kohn T."/>
            <person name="Peeters S.H."/>
            <person name="Heuer A."/>
            <person name="Rast P."/>
            <person name="Oberbeckmann S."/>
            <person name="Bunk B."/>
            <person name="Jeske O."/>
            <person name="Meyerdierks A."/>
            <person name="Storesund J.E."/>
            <person name="Kallscheuer N."/>
            <person name="Luecker S."/>
            <person name="Lage O.M."/>
            <person name="Pohl T."/>
            <person name="Merkel B.J."/>
            <person name="Hornburger P."/>
            <person name="Mueller R.-W."/>
            <person name="Bruemmer F."/>
            <person name="Labrenz M."/>
            <person name="Spormann A.M."/>
            <person name="Op Den Camp H."/>
            <person name="Overmann J."/>
            <person name="Amann R."/>
            <person name="Jetten M.S.M."/>
            <person name="Mascher T."/>
            <person name="Medema M.H."/>
            <person name="Devos D.P."/>
            <person name="Kaster A.-K."/>
            <person name="Ovreas L."/>
            <person name="Rohde M."/>
            <person name="Galperin M.Y."/>
            <person name="Jogler C."/>
        </authorList>
    </citation>
    <scope>NUCLEOTIDE SEQUENCE [LARGE SCALE GENOMIC DNA]</scope>
    <source>
        <strain evidence="1 2">Pan14r</strain>
    </source>
</reference>
<evidence type="ECO:0000313" key="1">
    <source>
        <dbReference type="EMBL" id="TWT69965.1"/>
    </source>
</evidence>
<dbReference type="EMBL" id="SJPL01000001">
    <property type="protein sequence ID" value="TWT69965.1"/>
    <property type="molecule type" value="Genomic_DNA"/>
</dbReference>
<dbReference type="Proteomes" id="UP000317238">
    <property type="component" value="Unassembled WGS sequence"/>
</dbReference>
<sequence>MRLEQAAAVVVRVFAVVEVRTNRVMGAFAAALQTATRLIRSYLRDGIDWQWLFSSRSHRHLSGSMSSGLDVLSDRMHPRCPGRPILVPVTTQGSIGTGRLKPTLGKRCG</sequence>
<protein>
    <submittedName>
        <fullName evidence="1">Uncharacterized protein</fullName>
    </submittedName>
</protein>
<name>A0A5C5Y6R8_9PLAN</name>
<comment type="caution">
    <text evidence="1">The sequence shown here is derived from an EMBL/GenBank/DDBJ whole genome shotgun (WGS) entry which is preliminary data.</text>
</comment>
<evidence type="ECO:0000313" key="2">
    <source>
        <dbReference type="Proteomes" id="UP000317238"/>
    </source>
</evidence>
<proteinExistence type="predicted"/>
<organism evidence="1 2">
    <name type="scientific">Crateriforma conspicua</name>
    <dbReference type="NCBI Taxonomy" id="2527996"/>
    <lineage>
        <taxon>Bacteria</taxon>
        <taxon>Pseudomonadati</taxon>
        <taxon>Planctomycetota</taxon>
        <taxon>Planctomycetia</taxon>
        <taxon>Planctomycetales</taxon>
        <taxon>Planctomycetaceae</taxon>
        <taxon>Crateriforma</taxon>
    </lineage>
</organism>
<gene>
    <name evidence="1" type="ORF">Pan14r_22620</name>
</gene>
<dbReference type="OrthoDB" id="9926641at2"/>